<dbReference type="Pfam" id="PF16859">
    <property type="entry name" value="TetR_C_11"/>
    <property type="match status" value="1"/>
</dbReference>
<evidence type="ECO:0000256" key="4">
    <source>
        <dbReference type="PROSITE-ProRule" id="PRU00335"/>
    </source>
</evidence>
<proteinExistence type="predicted"/>
<dbReference type="InterPro" id="IPR050109">
    <property type="entry name" value="HTH-type_TetR-like_transc_reg"/>
</dbReference>
<dbReference type="PANTHER" id="PTHR30055">
    <property type="entry name" value="HTH-TYPE TRANSCRIPTIONAL REGULATOR RUTR"/>
    <property type="match status" value="1"/>
</dbReference>
<accession>A0ABS6UV41</accession>
<name>A0ABS6UV41_9PSEU</name>
<keyword evidence="3" id="KW-0804">Transcription</keyword>
<dbReference type="Proteomes" id="UP000694287">
    <property type="component" value="Unassembled WGS sequence"/>
</dbReference>
<dbReference type="InterPro" id="IPR011075">
    <property type="entry name" value="TetR_C"/>
</dbReference>
<sequence>MRSTTRAPGRPPDPEREEAILDAALEVLAEVGYDRLTVSAVHKRAHASAKTVYRRWSGKEELMTAALQHAVTRAGHTPDEVPDTGTLRGDLVATLHRPSAAPTRNLAHGLLAVAATSGELGALALELLRSQEARLMKVILARARERGETGDGLDPMLVADVTRGMTLQHLLLTDEPADAEFVETLVDRVLLPVIRAESAQDTPGG</sequence>
<dbReference type="PROSITE" id="PS50977">
    <property type="entry name" value="HTH_TETR_2"/>
    <property type="match status" value="1"/>
</dbReference>
<protein>
    <submittedName>
        <fullName evidence="6">TetR/AcrR family transcriptional regulator</fullName>
    </submittedName>
</protein>
<dbReference type="Pfam" id="PF00440">
    <property type="entry name" value="TetR_N"/>
    <property type="match status" value="1"/>
</dbReference>
<dbReference type="RefSeq" id="WP_218604712.1">
    <property type="nucleotide sequence ID" value="NZ_JADQDJ010000251.1"/>
</dbReference>
<evidence type="ECO:0000313" key="6">
    <source>
        <dbReference type="EMBL" id="MBW0136135.1"/>
    </source>
</evidence>
<reference evidence="6 7" key="1">
    <citation type="submission" date="2020-11" db="EMBL/GenBank/DDBJ databases">
        <title>Pseudonocardia abyssalis sp. nov. and Pseudonocardia oceani sp. nov., description and phylogenomic analysis of two novel actinomycetes isolated from the deep Southern Ocean.</title>
        <authorList>
            <person name="Parra J."/>
        </authorList>
    </citation>
    <scope>NUCLEOTIDE SEQUENCE [LARGE SCALE GENOMIC DNA]</scope>
    <source>
        <strain evidence="6 7">KRD-168</strain>
    </source>
</reference>
<evidence type="ECO:0000259" key="5">
    <source>
        <dbReference type="PROSITE" id="PS50977"/>
    </source>
</evidence>
<dbReference type="EMBL" id="JADQDK010000001">
    <property type="protein sequence ID" value="MBW0136135.1"/>
    <property type="molecule type" value="Genomic_DNA"/>
</dbReference>
<dbReference type="PANTHER" id="PTHR30055:SF148">
    <property type="entry name" value="TETR-FAMILY TRANSCRIPTIONAL REGULATOR"/>
    <property type="match status" value="1"/>
</dbReference>
<keyword evidence="1" id="KW-0805">Transcription regulation</keyword>
<evidence type="ECO:0000313" key="7">
    <source>
        <dbReference type="Proteomes" id="UP000694287"/>
    </source>
</evidence>
<dbReference type="InterPro" id="IPR001647">
    <property type="entry name" value="HTH_TetR"/>
</dbReference>
<evidence type="ECO:0000256" key="1">
    <source>
        <dbReference type="ARBA" id="ARBA00023015"/>
    </source>
</evidence>
<evidence type="ECO:0000256" key="3">
    <source>
        <dbReference type="ARBA" id="ARBA00023163"/>
    </source>
</evidence>
<feature type="domain" description="HTH tetR-type" evidence="5">
    <location>
        <begin position="14"/>
        <end position="74"/>
    </location>
</feature>
<keyword evidence="7" id="KW-1185">Reference proteome</keyword>
<feature type="DNA-binding region" description="H-T-H motif" evidence="4">
    <location>
        <begin position="37"/>
        <end position="56"/>
    </location>
</feature>
<comment type="caution">
    <text evidence="6">The sequence shown here is derived from an EMBL/GenBank/DDBJ whole genome shotgun (WGS) entry which is preliminary data.</text>
</comment>
<gene>
    <name evidence="6" type="ORF">I4I81_17950</name>
</gene>
<evidence type="ECO:0000256" key="2">
    <source>
        <dbReference type="ARBA" id="ARBA00023125"/>
    </source>
</evidence>
<keyword evidence="2 4" id="KW-0238">DNA-binding</keyword>
<organism evidence="6 7">
    <name type="scientific">Pseudonocardia abyssalis</name>
    <dbReference type="NCBI Taxonomy" id="2792008"/>
    <lineage>
        <taxon>Bacteria</taxon>
        <taxon>Bacillati</taxon>
        <taxon>Actinomycetota</taxon>
        <taxon>Actinomycetes</taxon>
        <taxon>Pseudonocardiales</taxon>
        <taxon>Pseudonocardiaceae</taxon>
        <taxon>Pseudonocardia</taxon>
    </lineage>
</organism>